<protein>
    <submittedName>
        <fullName evidence="1">Uncharacterized protein</fullName>
    </submittedName>
</protein>
<reference evidence="1" key="2">
    <citation type="submission" date="2020-09" db="EMBL/GenBank/DDBJ databases">
        <title>Reference genome assembly for Australian Ascochyta lentis isolate Al4.</title>
        <authorList>
            <person name="Lee R.C."/>
            <person name="Farfan-Caceres L.M."/>
            <person name="Debler J.W."/>
            <person name="Williams A.H."/>
            <person name="Henares B.M."/>
        </authorList>
    </citation>
    <scope>NUCLEOTIDE SEQUENCE</scope>
    <source>
        <strain evidence="1">Al4</strain>
    </source>
</reference>
<reference evidence="1" key="1">
    <citation type="submission" date="2018-12" db="EMBL/GenBank/DDBJ databases">
        <authorList>
            <person name="Syme R.A."/>
            <person name="Farfan-Caceres L."/>
            <person name="Lichtenzveig J."/>
        </authorList>
    </citation>
    <scope>NUCLEOTIDE SEQUENCE</scope>
    <source>
        <strain evidence="1">Al4</strain>
    </source>
</reference>
<dbReference type="EMBL" id="RZGK01000013">
    <property type="protein sequence ID" value="KAF9694563.1"/>
    <property type="molecule type" value="Genomic_DNA"/>
</dbReference>
<keyword evidence="2" id="KW-1185">Reference proteome</keyword>
<sequence>MSYPQSLHSSETPSNTISSVTCSPVDLKITLTSPPILAAATQQLQEEIIRLRRRNAHAADLLLTKDEEIAELNKEVARLQLLDKIHRFGGTEDRLREDCERLRRERQEWHDGYLKMNKIAKGERAKVLDLRKKVAVLEGEPEDKLE</sequence>
<dbReference type="OrthoDB" id="10434374at2759"/>
<evidence type="ECO:0000313" key="2">
    <source>
        <dbReference type="Proteomes" id="UP000651452"/>
    </source>
</evidence>
<proteinExistence type="predicted"/>
<dbReference type="Proteomes" id="UP000651452">
    <property type="component" value="Unassembled WGS sequence"/>
</dbReference>
<accession>A0A8H7J3F4</accession>
<organism evidence="1 2">
    <name type="scientific">Ascochyta lentis</name>
    <dbReference type="NCBI Taxonomy" id="205686"/>
    <lineage>
        <taxon>Eukaryota</taxon>
        <taxon>Fungi</taxon>
        <taxon>Dikarya</taxon>
        <taxon>Ascomycota</taxon>
        <taxon>Pezizomycotina</taxon>
        <taxon>Dothideomycetes</taxon>
        <taxon>Pleosporomycetidae</taxon>
        <taxon>Pleosporales</taxon>
        <taxon>Pleosporineae</taxon>
        <taxon>Didymellaceae</taxon>
        <taxon>Ascochyta</taxon>
    </lineage>
</organism>
<dbReference type="AlphaFoldDB" id="A0A8H7J3F4"/>
<evidence type="ECO:0000313" key="1">
    <source>
        <dbReference type="EMBL" id="KAF9694563.1"/>
    </source>
</evidence>
<name>A0A8H7J3F4_9PLEO</name>
<comment type="caution">
    <text evidence="1">The sequence shown here is derived from an EMBL/GenBank/DDBJ whole genome shotgun (WGS) entry which is preliminary data.</text>
</comment>
<gene>
    <name evidence="1" type="ORF">EKO04_007645</name>
</gene>